<dbReference type="Pfam" id="PF12796">
    <property type="entry name" value="Ank_2"/>
    <property type="match status" value="1"/>
</dbReference>
<sequence length="848" mass="99686">MYSFVFNIPVKKKINIVRIHINGHEITTPQNNATSISQKIDRLTSDPDSTEKDPNIFFSISIPEFDNSFICSENDYKYFSDIFNKIPIQITVTNKEVLKIFARELEIEELKSIIDMFEKSYDIFTTDSFFTIQKEIIEKMLEIDNDNYGQLIDHLCYLKESHDEINNDFLYNIVLTTCLARSDKIELLMNFLKEFEIKTKSDTFQYFKKLILSELKDNDNLNEIRFIVRHLYSIKEISEETIISSLKKHNDDQIPIIFRDILYEKLNEDIVNNQDKKNNIIIHDRTTIENEAFKKLDFLNEYALKGSNPDKIFQSIKNDDLDSFSQLTNEDTNNSKYRKKITTTIYERSSDLVDMNIRYIDLCAFFGSEKIFNFILMNESQKIEIKSNTMLMAVCGGNSSIIHQCSEMVIFNPELVRNCILKAIQYNHNEIFEWLVETYQPFKTNSIYYFFNQFPMFFTRRIIHIDENILLKQSIRYNNLESLSYLFSIGIDYQPLFSISMLYNNFYLARLALKLPYNSPIFIAIYKNQLDLVKTIVNQKDFKSNVTYLNVGPLQFAVINDKLEIVKFLLNEKKFQRFTNDHVYLFEYALSEKNYEIADYLILQPSLKKIGKYSFLALKEAAVINPDDAVTLINNDEMMYVKNVTEYFLGDSQNEEIEEIKKAIVGKKKDLFACFAALILNENDFVTFYDKFDLDINLKNDETKMTPFLCSLLNKEHDVLKVILIKYKDTVNIYDKAAYGMTMLHLLAFLHELKKDGERMLLAYKNLPINEKEKKNLFTPLHLAVLNGNLDLISFLLDEPNIDIGATDKRGNNPFHYIFEKENCYEILNLFLDNSDQSSYLMKKNFMV</sequence>
<dbReference type="Pfam" id="PF13857">
    <property type="entry name" value="Ank_5"/>
    <property type="match status" value="1"/>
</dbReference>
<dbReference type="PROSITE" id="PS50088">
    <property type="entry name" value="ANK_REPEAT"/>
    <property type="match status" value="1"/>
</dbReference>
<dbReference type="Gene3D" id="1.25.40.20">
    <property type="entry name" value="Ankyrin repeat-containing domain"/>
    <property type="match status" value="2"/>
</dbReference>
<keyword evidence="5" id="KW-1185">Reference proteome</keyword>
<dbReference type="PANTHER" id="PTHR24198">
    <property type="entry name" value="ANKYRIN REPEAT AND PROTEIN KINASE DOMAIN-CONTAINING PROTEIN"/>
    <property type="match status" value="1"/>
</dbReference>
<dbReference type="Proteomes" id="UP001470230">
    <property type="component" value="Unassembled WGS sequence"/>
</dbReference>
<feature type="repeat" description="ANK" evidence="3">
    <location>
        <begin position="776"/>
        <end position="809"/>
    </location>
</feature>
<evidence type="ECO:0000313" key="4">
    <source>
        <dbReference type="EMBL" id="KAK8897979.1"/>
    </source>
</evidence>
<protein>
    <recommendedName>
        <fullName evidence="6">DUF3447 domain-containing protein</fullName>
    </recommendedName>
</protein>
<evidence type="ECO:0000256" key="3">
    <source>
        <dbReference type="PROSITE-ProRule" id="PRU00023"/>
    </source>
</evidence>
<dbReference type="PANTHER" id="PTHR24198:SF165">
    <property type="entry name" value="ANKYRIN REPEAT-CONTAINING PROTEIN-RELATED"/>
    <property type="match status" value="1"/>
</dbReference>
<dbReference type="InterPro" id="IPR002110">
    <property type="entry name" value="Ankyrin_rpt"/>
</dbReference>
<dbReference type="SMART" id="SM00248">
    <property type="entry name" value="ANK"/>
    <property type="match status" value="7"/>
</dbReference>
<dbReference type="InterPro" id="IPR036770">
    <property type="entry name" value="Ankyrin_rpt-contain_sf"/>
</dbReference>
<evidence type="ECO:0000313" key="5">
    <source>
        <dbReference type="Proteomes" id="UP001470230"/>
    </source>
</evidence>
<dbReference type="SUPFAM" id="SSF48403">
    <property type="entry name" value="Ankyrin repeat"/>
    <property type="match status" value="2"/>
</dbReference>
<evidence type="ECO:0000256" key="2">
    <source>
        <dbReference type="ARBA" id="ARBA00023043"/>
    </source>
</evidence>
<keyword evidence="1" id="KW-0677">Repeat</keyword>
<comment type="caution">
    <text evidence="4">The sequence shown here is derived from an EMBL/GenBank/DDBJ whole genome shotgun (WGS) entry which is preliminary data.</text>
</comment>
<evidence type="ECO:0000256" key="1">
    <source>
        <dbReference type="ARBA" id="ARBA00022737"/>
    </source>
</evidence>
<dbReference type="EMBL" id="JAPFFF010000001">
    <property type="protein sequence ID" value="KAK8897979.1"/>
    <property type="molecule type" value="Genomic_DNA"/>
</dbReference>
<reference evidence="4 5" key="1">
    <citation type="submission" date="2024-04" db="EMBL/GenBank/DDBJ databases">
        <title>Tritrichomonas musculus Genome.</title>
        <authorList>
            <person name="Alves-Ferreira E."/>
            <person name="Grigg M."/>
            <person name="Lorenzi H."/>
            <person name="Galac M."/>
        </authorList>
    </citation>
    <scope>NUCLEOTIDE SEQUENCE [LARGE SCALE GENOMIC DNA]</scope>
    <source>
        <strain evidence="4 5">EAF2021</strain>
    </source>
</reference>
<proteinExistence type="predicted"/>
<accession>A0ABR2L3R8</accession>
<keyword evidence="2 3" id="KW-0040">ANK repeat</keyword>
<organism evidence="4 5">
    <name type="scientific">Tritrichomonas musculus</name>
    <dbReference type="NCBI Taxonomy" id="1915356"/>
    <lineage>
        <taxon>Eukaryota</taxon>
        <taxon>Metamonada</taxon>
        <taxon>Parabasalia</taxon>
        <taxon>Tritrichomonadida</taxon>
        <taxon>Tritrichomonadidae</taxon>
        <taxon>Tritrichomonas</taxon>
    </lineage>
</organism>
<name>A0ABR2L3R8_9EUKA</name>
<gene>
    <name evidence="4" type="ORF">M9Y10_000223</name>
</gene>
<dbReference type="PROSITE" id="PS50297">
    <property type="entry name" value="ANK_REP_REGION"/>
    <property type="match status" value="1"/>
</dbReference>
<evidence type="ECO:0008006" key="6">
    <source>
        <dbReference type="Google" id="ProtNLM"/>
    </source>
</evidence>